<organism evidence="2 3">
    <name type="scientific">Paenibacillus cremeus</name>
    <dbReference type="NCBI Taxonomy" id="2163881"/>
    <lineage>
        <taxon>Bacteria</taxon>
        <taxon>Bacillati</taxon>
        <taxon>Bacillota</taxon>
        <taxon>Bacilli</taxon>
        <taxon>Bacillales</taxon>
        <taxon>Paenibacillaceae</taxon>
        <taxon>Paenibacillus</taxon>
    </lineage>
</organism>
<dbReference type="OrthoDB" id="9759601at2"/>
<dbReference type="PANTHER" id="PTHR43155:SF2">
    <property type="entry name" value="CYCLIC DI-GMP PHOSPHODIESTERASE PA4108"/>
    <property type="match status" value="1"/>
</dbReference>
<dbReference type="PROSITE" id="PS51832">
    <property type="entry name" value="HD_GYP"/>
    <property type="match status" value="1"/>
</dbReference>
<keyword evidence="3" id="KW-1185">Reference proteome</keyword>
<dbReference type="InterPro" id="IPR003607">
    <property type="entry name" value="HD/PDEase_dom"/>
</dbReference>
<dbReference type="SUPFAM" id="SSF109604">
    <property type="entry name" value="HD-domain/PDEase-like"/>
    <property type="match status" value="1"/>
</dbReference>
<feature type="domain" description="HD-GYP" evidence="1">
    <location>
        <begin position="99"/>
        <end position="295"/>
    </location>
</feature>
<dbReference type="CDD" id="cd00077">
    <property type="entry name" value="HDc"/>
    <property type="match status" value="1"/>
</dbReference>
<accession>A0A559KC80</accession>
<dbReference type="SMART" id="SM00471">
    <property type="entry name" value="HDc"/>
    <property type="match status" value="1"/>
</dbReference>
<dbReference type="Proteomes" id="UP000317036">
    <property type="component" value="Unassembled WGS sequence"/>
</dbReference>
<protein>
    <submittedName>
        <fullName evidence="2">HD-GYP domain-containing protein</fullName>
    </submittedName>
</protein>
<dbReference type="Pfam" id="PF13487">
    <property type="entry name" value="HD_5"/>
    <property type="match status" value="1"/>
</dbReference>
<proteinExistence type="predicted"/>
<evidence type="ECO:0000259" key="1">
    <source>
        <dbReference type="PROSITE" id="PS51832"/>
    </source>
</evidence>
<gene>
    <name evidence="2" type="ORF">FPZ49_11785</name>
</gene>
<dbReference type="PANTHER" id="PTHR43155">
    <property type="entry name" value="CYCLIC DI-GMP PHOSPHODIESTERASE PA4108-RELATED"/>
    <property type="match status" value="1"/>
</dbReference>
<sequence>MRTNLLPLVGRRLRRDLMNHSGVTLVPSGVILTKEHLQLIHNHGISFADIVKMTEQTAYPHDLLIQEASEEMREVFHSMKINERVPIEDISNKVLPSLYHMAESVDLSGLLSGIQSKDDYTYRHNIGVGVISTMIGKWLRLSNEDLEELTLAATLHDVGKVWIPDNILNKTGKFTPEELAVMKQHAQLGYNILRRTPGTSERVALVALQHHEREDGGGYPYGIQGNRIDFFSKIVAVADVFHAMSTNRVYRGAIPFFKVVSTIAEGGYTQFDPMIAAVFTQRMMELAIGSTVILSDGREGTIRMVHASDPLHPLVQLGTEYIDLHQQRSISLVHIS</sequence>
<evidence type="ECO:0000313" key="2">
    <source>
        <dbReference type="EMBL" id="TVY09713.1"/>
    </source>
</evidence>
<dbReference type="Gene3D" id="1.10.3210.10">
    <property type="entry name" value="Hypothetical protein af1432"/>
    <property type="match status" value="1"/>
</dbReference>
<dbReference type="InterPro" id="IPR037522">
    <property type="entry name" value="HD_GYP_dom"/>
</dbReference>
<reference evidence="2 3" key="1">
    <citation type="submission" date="2019-07" db="EMBL/GenBank/DDBJ databases">
        <authorList>
            <person name="Kim J."/>
        </authorList>
    </citation>
    <scope>NUCLEOTIDE SEQUENCE [LARGE SCALE GENOMIC DNA]</scope>
    <source>
        <strain evidence="2 3">JC52</strain>
    </source>
</reference>
<evidence type="ECO:0000313" key="3">
    <source>
        <dbReference type="Proteomes" id="UP000317036"/>
    </source>
</evidence>
<comment type="caution">
    <text evidence="2">The sequence shown here is derived from an EMBL/GenBank/DDBJ whole genome shotgun (WGS) entry which is preliminary data.</text>
</comment>
<dbReference type="EMBL" id="VNJI01000012">
    <property type="protein sequence ID" value="TVY09713.1"/>
    <property type="molecule type" value="Genomic_DNA"/>
</dbReference>
<dbReference type="AlphaFoldDB" id="A0A559KC80"/>
<dbReference type="RefSeq" id="WP_144846771.1">
    <property type="nucleotide sequence ID" value="NZ_VNJI01000012.1"/>
</dbReference>
<name>A0A559KC80_9BACL</name>